<dbReference type="Gene3D" id="3.60.10.10">
    <property type="entry name" value="Endonuclease/exonuclease/phosphatase"/>
    <property type="match status" value="1"/>
</dbReference>
<accession>A0AAD9MRN0</accession>
<proteinExistence type="predicted"/>
<protein>
    <recommendedName>
        <fullName evidence="3">Reverse transcriptase domain-containing protein</fullName>
    </recommendedName>
</protein>
<dbReference type="Proteomes" id="UP001208570">
    <property type="component" value="Unassembled WGS sequence"/>
</dbReference>
<name>A0AAD9MRN0_9ANNE</name>
<dbReference type="SUPFAM" id="SSF56219">
    <property type="entry name" value="DNase I-like"/>
    <property type="match status" value="1"/>
</dbReference>
<evidence type="ECO:0008006" key="3">
    <source>
        <dbReference type="Google" id="ProtNLM"/>
    </source>
</evidence>
<keyword evidence="2" id="KW-1185">Reference proteome</keyword>
<dbReference type="PANTHER" id="PTHR46670:SF3">
    <property type="entry name" value="ENDONUCLEASE_EXONUCLEASE_PHOSPHATASE DOMAIN-CONTAINING PROTEIN"/>
    <property type="match status" value="1"/>
</dbReference>
<gene>
    <name evidence="1" type="ORF">LSH36_1120g00012</name>
</gene>
<organism evidence="1 2">
    <name type="scientific">Paralvinella palmiformis</name>
    <dbReference type="NCBI Taxonomy" id="53620"/>
    <lineage>
        <taxon>Eukaryota</taxon>
        <taxon>Metazoa</taxon>
        <taxon>Spiralia</taxon>
        <taxon>Lophotrochozoa</taxon>
        <taxon>Annelida</taxon>
        <taxon>Polychaeta</taxon>
        <taxon>Sedentaria</taxon>
        <taxon>Canalipalpata</taxon>
        <taxon>Terebellida</taxon>
        <taxon>Terebelliformia</taxon>
        <taxon>Alvinellidae</taxon>
        <taxon>Paralvinella</taxon>
    </lineage>
</organism>
<evidence type="ECO:0000313" key="2">
    <source>
        <dbReference type="Proteomes" id="UP001208570"/>
    </source>
</evidence>
<dbReference type="InterPro" id="IPR036691">
    <property type="entry name" value="Endo/exonu/phosph_ase_sf"/>
</dbReference>
<dbReference type="AlphaFoldDB" id="A0AAD9MRN0"/>
<dbReference type="PANTHER" id="PTHR46670">
    <property type="entry name" value="ENDO/EXONUCLEASE/PHOSPHATASE DOMAIN-CONTAINING PROTEIN"/>
    <property type="match status" value="1"/>
</dbReference>
<evidence type="ECO:0000313" key="1">
    <source>
        <dbReference type="EMBL" id="KAK2141326.1"/>
    </source>
</evidence>
<comment type="caution">
    <text evidence="1">The sequence shown here is derived from an EMBL/GenBank/DDBJ whole genome shotgun (WGS) entry which is preliminary data.</text>
</comment>
<dbReference type="EMBL" id="JAODUP010001120">
    <property type="protein sequence ID" value="KAK2141326.1"/>
    <property type="molecule type" value="Genomic_DNA"/>
</dbReference>
<reference evidence="1" key="1">
    <citation type="journal article" date="2023" name="Mol. Biol. Evol.">
        <title>Third-Generation Sequencing Reveals the Adaptive Role of the Epigenome in Three Deep-Sea Polychaetes.</title>
        <authorList>
            <person name="Perez M."/>
            <person name="Aroh O."/>
            <person name="Sun Y."/>
            <person name="Lan Y."/>
            <person name="Juniper S.K."/>
            <person name="Young C.R."/>
            <person name="Angers B."/>
            <person name="Qian P.Y."/>
        </authorList>
    </citation>
    <scope>NUCLEOTIDE SEQUENCE</scope>
    <source>
        <strain evidence="1">P08H-3</strain>
    </source>
</reference>
<sequence length="373" mass="42180">MNYTRDHLLALRPYGGNTICLSIRPRSGKHPKQIGSDASNLIIVPITSYNGTAVQNVSIGLINCQSICNKSDEISDVVKDMDLDALVITETFLTGNVSDQKIVGDVTPAEYSFHHAARIHKKDGGVGILLRDSLKCETHLCFQAKSFENYQLTFKQSVSAKVISYRRYKSIDQEAFLADLRVSSLVLDPLDDVDHLVDLYDSTLRDIVDQHARLRTKEMPSRPMLPWYNKNIQAAKRHRRYCERLWIRTSLCVHFEMFKSAYKSGHSTETALVRVKNYIMMSTDQGKPVILVLLDLSAAFDTVDHNVLFCGLKDMFGLSGNPTNFTIEIIARPLPREDGWHWKFYRSNLSRVPITDPGPVDLTVSVDAGTWNE</sequence>